<evidence type="ECO:0000256" key="4">
    <source>
        <dbReference type="ARBA" id="ARBA00022525"/>
    </source>
</evidence>
<evidence type="ECO:0000256" key="7">
    <source>
        <dbReference type="ARBA" id="ARBA00023180"/>
    </source>
</evidence>
<keyword evidence="3" id="KW-0134">Cell wall</keyword>
<dbReference type="EMBL" id="KB446544">
    <property type="protein sequence ID" value="EME39884.1"/>
    <property type="molecule type" value="Genomic_DNA"/>
</dbReference>
<feature type="region of interest" description="Disordered" evidence="12">
    <location>
        <begin position="80"/>
        <end position="122"/>
    </location>
</feature>
<dbReference type="InterPro" id="IPR050732">
    <property type="entry name" value="Beta-glucan_modifiers"/>
</dbReference>
<keyword evidence="8 11" id="KW-0326">Glycosidase</keyword>
<dbReference type="PROSITE" id="PS00587">
    <property type="entry name" value="GLYCOSYL_HYDROL_F17"/>
    <property type="match status" value="1"/>
</dbReference>
<evidence type="ECO:0000256" key="12">
    <source>
        <dbReference type="SAM" id="MobiDB-lite"/>
    </source>
</evidence>
<keyword evidence="6 11" id="KW-0378">Hydrolase</keyword>
<evidence type="ECO:0000256" key="8">
    <source>
        <dbReference type="ARBA" id="ARBA00023295"/>
    </source>
</evidence>
<dbReference type="PANTHER" id="PTHR16631">
    <property type="entry name" value="GLUCAN 1,3-BETA-GLUCOSIDASE"/>
    <property type="match status" value="1"/>
</dbReference>
<evidence type="ECO:0000313" key="14">
    <source>
        <dbReference type="EMBL" id="EME39884.1"/>
    </source>
</evidence>
<dbReference type="InterPro" id="IPR017853">
    <property type="entry name" value="GH"/>
</dbReference>
<dbReference type="GO" id="GO:0005975">
    <property type="term" value="P:carbohydrate metabolic process"/>
    <property type="evidence" value="ECO:0007669"/>
    <property type="project" value="InterPro"/>
</dbReference>
<dbReference type="FunFam" id="3.20.20.80:FF:000111">
    <property type="entry name" value="Soluble cell wall protein"/>
    <property type="match status" value="1"/>
</dbReference>
<dbReference type="InterPro" id="IPR000490">
    <property type="entry name" value="Glyco_hydro_17"/>
</dbReference>
<dbReference type="PANTHER" id="PTHR16631:SF14">
    <property type="entry name" value="FAMILY 17 GLUCOSIDASE SCW10-RELATED"/>
    <property type="match status" value="1"/>
</dbReference>
<dbReference type="GO" id="GO:0071555">
    <property type="term" value="P:cell wall organization"/>
    <property type="evidence" value="ECO:0007669"/>
    <property type="project" value="UniProtKB-KW"/>
</dbReference>
<evidence type="ECO:0000256" key="1">
    <source>
        <dbReference type="ARBA" id="ARBA00004191"/>
    </source>
</evidence>
<dbReference type="HOGENOM" id="CLU_027285_1_1_1"/>
<dbReference type="Proteomes" id="UP000016933">
    <property type="component" value="Unassembled WGS sequence"/>
</dbReference>
<evidence type="ECO:0000313" key="15">
    <source>
        <dbReference type="Proteomes" id="UP000016933"/>
    </source>
</evidence>
<dbReference type="GO" id="GO:0009986">
    <property type="term" value="C:cell surface"/>
    <property type="evidence" value="ECO:0007669"/>
    <property type="project" value="TreeGrafter"/>
</dbReference>
<comment type="similarity">
    <text evidence="2 10">Belongs to the glycosyl hydrolase 17 family.</text>
</comment>
<keyword evidence="15" id="KW-1185">Reference proteome</keyword>
<dbReference type="AlphaFoldDB" id="N1PCU9"/>
<comment type="subcellular location">
    <subcellularLocation>
        <location evidence="1">Secreted</location>
        <location evidence="1">Cell wall</location>
    </subcellularLocation>
</comment>
<evidence type="ECO:0000256" key="3">
    <source>
        <dbReference type="ARBA" id="ARBA00022512"/>
    </source>
</evidence>
<name>N1PCU9_DOTSN</name>
<dbReference type="OrthoDB" id="941679at2759"/>
<evidence type="ECO:0000256" key="6">
    <source>
        <dbReference type="ARBA" id="ARBA00022801"/>
    </source>
</evidence>
<dbReference type="OMA" id="KRTMITE"/>
<dbReference type="STRING" id="675120.N1PCU9"/>
<feature type="compositionally biased region" description="Low complexity" evidence="12">
    <location>
        <begin position="87"/>
        <end position="119"/>
    </location>
</feature>
<dbReference type="GO" id="GO:0005576">
    <property type="term" value="C:extracellular region"/>
    <property type="evidence" value="ECO:0007669"/>
    <property type="project" value="UniProtKB-ARBA"/>
</dbReference>
<keyword evidence="5 13" id="KW-0732">Signal</keyword>
<dbReference type="GO" id="GO:0042973">
    <property type="term" value="F:glucan endo-1,3-beta-D-glucosidase activity"/>
    <property type="evidence" value="ECO:0007669"/>
    <property type="project" value="TreeGrafter"/>
</dbReference>
<evidence type="ECO:0000256" key="5">
    <source>
        <dbReference type="ARBA" id="ARBA00022729"/>
    </source>
</evidence>
<keyword evidence="4" id="KW-0964">Secreted</keyword>
<dbReference type="Gene3D" id="3.20.20.80">
    <property type="entry name" value="Glycosidases"/>
    <property type="match status" value="2"/>
</dbReference>
<dbReference type="Pfam" id="PF00332">
    <property type="entry name" value="Glyco_hydro_17"/>
    <property type="match status" value="1"/>
</dbReference>
<feature type="chain" id="PRO_5004108708" evidence="13">
    <location>
        <begin position="19"/>
        <end position="368"/>
    </location>
</feature>
<sequence length="368" mass="38048">MKAGVLITGLALAASASAQIRHGHRHGHKERGDNVAYNKQVEVVTATAPNVIVYVDSDGKPISTSGAKASAYHPAPPAYTPAGKTTSAPAAPAYASPKSSSSAKAAPAYSASSSGSGSSSGQGITYSPYNADNSCKSAGQVKSDLAQISGYDLIRLYGSDCNQVANVLAACKTKLFVGVFDINNLQTESNTLIEQAKGSWDRIDTISIGNELVNGGSASVEQVVAAINTARGIFKAAGYTGSIVTVDTFVAMIANPGLCEASDYAAANCHAFFDGSKTADQAGAFVKDQAQRIASACGGKRVVITETGWPSQGETNGVAVPSKANQQTAISSLKSSFSKDIFLFSAFNDMWKTNSASTFGCEQFWGIY</sequence>
<protein>
    <submittedName>
        <fullName evidence="14">Glycoside hydrolase family 17 protein</fullName>
    </submittedName>
</protein>
<evidence type="ECO:0000256" key="9">
    <source>
        <dbReference type="ARBA" id="ARBA00023316"/>
    </source>
</evidence>
<accession>N1PCU9</accession>
<organism evidence="14 15">
    <name type="scientific">Dothistroma septosporum (strain NZE10 / CBS 128990)</name>
    <name type="common">Red band needle blight fungus</name>
    <name type="synonym">Mycosphaerella pini</name>
    <dbReference type="NCBI Taxonomy" id="675120"/>
    <lineage>
        <taxon>Eukaryota</taxon>
        <taxon>Fungi</taxon>
        <taxon>Dikarya</taxon>
        <taxon>Ascomycota</taxon>
        <taxon>Pezizomycotina</taxon>
        <taxon>Dothideomycetes</taxon>
        <taxon>Dothideomycetidae</taxon>
        <taxon>Mycosphaerellales</taxon>
        <taxon>Mycosphaerellaceae</taxon>
        <taxon>Dothistroma</taxon>
    </lineage>
</organism>
<feature type="signal peptide" evidence="13">
    <location>
        <begin position="1"/>
        <end position="18"/>
    </location>
</feature>
<keyword evidence="7" id="KW-0325">Glycoprotein</keyword>
<dbReference type="SUPFAM" id="SSF51445">
    <property type="entry name" value="(Trans)glycosidases"/>
    <property type="match status" value="1"/>
</dbReference>
<keyword evidence="9" id="KW-0961">Cell wall biogenesis/degradation</keyword>
<reference evidence="14 15" key="2">
    <citation type="journal article" date="2012" name="PLoS Pathog.">
        <title>Diverse lifestyles and strategies of plant pathogenesis encoded in the genomes of eighteen Dothideomycetes fungi.</title>
        <authorList>
            <person name="Ohm R.A."/>
            <person name="Feau N."/>
            <person name="Henrissat B."/>
            <person name="Schoch C.L."/>
            <person name="Horwitz B.A."/>
            <person name="Barry K.W."/>
            <person name="Condon B.J."/>
            <person name="Copeland A.C."/>
            <person name="Dhillon B."/>
            <person name="Glaser F."/>
            <person name="Hesse C.N."/>
            <person name="Kosti I."/>
            <person name="LaButti K."/>
            <person name="Lindquist E.A."/>
            <person name="Lucas S."/>
            <person name="Salamov A.A."/>
            <person name="Bradshaw R.E."/>
            <person name="Ciuffetti L."/>
            <person name="Hamelin R.C."/>
            <person name="Kema G.H.J."/>
            <person name="Lawrence C."/>
            <person name="Scott J.A."/>
            <person name="Spatafora J.W."/>
            <person name="Turgeon B.G."/>
            <person name="de Wit P.J.G.M."/>
            <person name="Zhong S."/>
            <person name="Goodwin S.B."/>
            <person name="Grigoriev I.V."/>
        </authorList>
    </citation>
    <scope>NUCLEOTIDE SEQUENCE [LARGE SCALE GENOMIC DNA]</scope>
    <source>
        <strain evidence="15">NZE10 / CBS 128990</strain>
    </source>
</reference>
<dbReference type="eggNOG" id="ENOG502QTKT">
    <property type="taxonomic scope" value="Eukaryota"/>
</dbReference>
<gene>
    <name evidence="14" type="ORF">DOTSEDRAFT_74686</name>
</gene>
<evidence type="ECO:0000256" key="2">
    <source>
        <dbReference type="ARBA" id="ARBA00008773"/>
    </source>
</evidence>
<dbReference type="GO" id="GO:0009277">
    <property type="term" value="C:fungal-type cell wall"/>
    <property type="evidence" value="ECO:0007669"/>
    <property type="project" value="UniProtKB-ARBA"/>
</dbReference>
<reference evidence="15" key="1">
    <citation type="journal article" date="2012" name="PLoS Genet.">
        <title>The genomes of the fungal plant pathogens Cladosporium fulvum and Dothistroma septosporum reveal adaptation to different hosts and lifestyles but also signatures of common ancestry.</title>
        <authorList>
            <person name="de Wit P.J.G.M."/>
            <person name="van der Burgt A."/>
            <person name="Oekmen B."/>
            <person name="Stergiopoulos I."/>
            <person name="Abd-Elsalam K.A."/>
            <person name="Aerts A.L."/>
            <person name="Bahkali A.H."/>
            <person name="Beenen H.G."/>
            <person name="Chettri P."/>
            <person name="Cox M.P."/>
            <person name="Datema E."/>
            <person name="de Vries R.P."/>
            <person name="Dhillon B."/>
            <person name="Ganley A.R."/>
            <person name="Griffiths S.A."/>
            <person name="Guo Y."/>
            <person name="Hamelin R.C."/>
            <person name="Henrissat B."/>
            <person name="Kabir M.S."/>
            <person name="Jashni M.K."/>
            <person name="Kema G."/>
            <person name="Klaubauf S."/>
            <person name="Lapidus A."/>
            <person name="Levasseur A."/>
            <person name="Lindquist E."/>
            <person name="Mehrabi R."/>
            <person name="Ohm R.A."/>
            <person name="Owen T.J."/>
            <person name="Salamov A."/>
            <person name="Schwelm A."/>
            <person name="Schijlen E."/>
            <person name="Sun H."/>
            <person name="van den Burg H.A."/>
            <person name="van Ham R.C.H.J."/>
            <person name="Zhang S."/>
            <person name="Goodwin S.B."/>
            <person name="Grigoriev I.V."/>
            <person name="Collemare J."/>
            <person name="Bradshaw R.E."/>
        </authorList>
    </citation>
    <scope>NUCLEOTIDE SEQUENCE [LARGE SCALE GENOMIC DNA]</scope>
    <source>
        <strain evidence="15">NZE10 / CBS 128990</strain>
    </source>
</reference>
<evidence type="ECO:0000256" key="10">
    <source>
        <dbReference type="RuleBase" id="RU004335"/>
    </source>
</evidence>
<proteinExistence type="inferred from homology"/>
<evidence type="ECO:0000256" key="13">
    <source>
        <dbReference type="SAM" id="SignalP"/>
    </source>
</evidence>
<evidence type="ECO:0000256" key="11">
    <source>
        <dbReference type="RuleBase" id="RU004336"/>
    </source>
</evidence>